<reference evidence="1" key="1">
    <citation type="submission" date="2020-11" db="EMBL/GenBank/DDBJ databases">
        <title>Carbohydrate-dependent, anaerobic sulfur respiration: A novel catabolism in halophilic archaea.</title>
        <authorList>
            <person name="Sorokin D.Y."/>
            <person name="Messina E."/>
            <person name="Smedile F."/>
            <person name="La Cono V."/>
            <person name="Hallsworth J.E."/>
            <person name="Yakimov M.M."/>
        </authorList>
    </citation>
    <scope>NUCLEOTIDE SEQUENCE</scope>
    <source>
        <strain evidence="1">AArc-S</strain>
    </source>
</reference>
<dbReference type="RefSeq" id="WP_238477188.1">
    <property type="nucleotide sequence ID" value="NZ_CP064786.1"/>
</dbReference>
<keyword evidence="2" id="KW-1185">Reference proteome</keyword>
<dbReference type="AlphaFoldDB" id="A0A897MYC3"/>
<organism evidence="1 2">
    <name type="scientific">Natranaeroarchaeum sulfidigenes</name>
    <dbReference type="NCBI Taxonomy" id="2784880"/>
    <lineage>
        <taxon>Archaea</taxon>
        <taxon>Methanobacteriati</taxon>
        <taxon>Methanobacteriota</taxon>
        <taxon>Stenosarchaea group</taxon>
        <taxon>Halobacteria</taxon>
        <taxon>Halobacteriales</taxon>
        <taxon>Natronoarchaeaceae</taxon>
        <taxon>Natranaeroarchaeum</taxon>
    </lineage>
</organism>
<evidence type="ECO:0000313" key="1">
    <source>
        <dbReference type="EMBL" id="QSG03126.1"/>
    </source>
</evidence>
<proteinExistence type="predicted"/>
<dbReference type="EMBL" id="CP064786">
    <property type="protein sequence ID" value="QSG03126.1"/>
    <property type="molecule type" value="Genomic_DNA"/>
</dbReference>
<gene>
    <name evidence="1" type="ORF">AArcS_1919</name>
</gene>
<sequence>MPPDGLDSSTRRSLLAATTSLSIAPAGCLDTITDDDDLTLLCRATLSNHTETTVEAELEIVEGETTLVEMSDEVDPPADQQLDGIYVSDESLPTEPGRYRVRMRVAGQEWAEYYTPDTEADQVSVVGEIRSETEPPVLLTSTNPNTC</sequence>
<dbReference type="Proteomes" id="UP000663586">
    <property type="component" value="Chromosome"/>
</dbReference>
<name>A0A897MYC3_9EURY</name>
<dbReference type="GeneID" id="70685294"/>
<protein>
    <submittedName>
        <fullName evidence="1">Uncharacterized protein</fullName>
    </submittedName>
</protein>
<dbReference type="KEGG" id="hara:AArcS_1919"/>
<accession>A0A897MYC3</accession>
<evidence type="ECO:0000313" key="2">
    <source>
        <dbReference type="Proteomes" id="UP000663586"/>
    </source>
</evidence>